<accession>A0A6G3TGH1</accession>
<organism evidence="2 3">
    <name type="scientific">Streptomyces rubrogriseus</name>
    <dbReference type="NCBI Taxonomy" id="194673"/>
    <lineage>
        <taxon>Bacteria</taxon>
        <taxon>Bacillati</taxon>
        <taxon>Actinomycetota</taxon>
        <taxon>Actinomycetes</taxon>
        <taxon>Kitasatosporales</taxon>
        <taxon>Streptomycetaceae</taxon>
        <taxon>Streptomyces</taxon>
        <taxon>Streptomyces violaceoruber group</taxon>
    </lineage>
</organism>
<gene>
    <name evidence="2" type="ORF">G3I66_21490</name>
</gene>
<dbReference type="Pfam" id="PF00668">
    <property type="entry name" value="Condensation"/>
    <property type="match status" value="1"/>
</dbReference>
<dbReference type="Gene3D" id="3.30.559.10">
    <property type="entry name" value="Chloramphenicol acetyltransferase-like domain"/>
    <property type="match status" value="1"/>
</dbReference>
<feature type="domain" description="Condensation" evidence="1">
    <location>
        <begin position="1"/>
        <end position="63"/>
    </location>
</feature>
<protein>
    <recommendedName>
        <fullName evidence="1">Condensation domain-containing protein</fullName>
    </recommendedName>
</protein>
<proteinExistence type="predicted"/>
<dbReference type="RefSeq" id="WP_164276774.1">
    <property type="nucleotide sequence ID" value="NZ_JAAGMQ010000637.1"/>
</dbReference>
<dbReference type="AlphaFoldDB" id="A0A6G3TGH1"/>
<dbReference type="GO" id="GO:0008610">
    <property type="term" value="P:lipid biosynthetic process"/>
    <property type="evidence" value="ECO:0007669"/>
    <property type="project" value="UniProtKB-ARBA"/>
</dbReference>
<name>A0A6G3TGH1_9ACTN</name>
<evidence type="ECO:0000313" key="3">
    <source>
        <dbReference type="Proteomes" id="UP000475666"/>
    </source>
</evidence>
<comment type="caution">
    <text evidence="2">The sequence shown here is derived from an EMBL/GenBank/DDBJ whole genome shotgun (WGS) entry which is preliminary data.</text>
</comment>
<evidence type="ECO:0000259" key="1">
    <source>
        <dbReference type="Pfam" id="PF00668"/>
    </source>
</evidence>
<reference evidence="2 3" key="1">
    <citation type="submission" date="2020-01" db="EMBL/GenBank/DDBJ databases">
        <title>Insect and environment-associated Actinomycetes.</title>
        <authorList>
            <person name="Currrie C."/>
            <person name="Chevrette M."/>
            <person name="Carlson C."/>
            <person name="Stubbendieck R."/>
            <person name="Wendt-Pienkowski E."/>
        </authorList>
    </citation>
    <scope>NUCLEOTIDE SEQUENCE [LARGE SCALE GENOMIC DNA]</scope>
    <source>
        <strain evidence="2 3">SID7739</strain>
    </source>
</reference>
<dbReference type="Proteomes" id="UP000475666">
    <property type="component" value="Unassembled WGS sequence"/>
</dbReference>
<feature type="non-terminal residue" evidence="2">
    <location>
        <position position="70"/>
    </location>
</feature>
<dbReference type="InterPro" id="IPR001242">
    <property type="entry name" value="Condensation_dom"/>
</dbReference>
<dbReference type="InterPro" id="IPR023213">
    <property type="entry name" value="CAT-like_dom_sf"/>
</dbReference>
<evidence type="ECO:0000313" key="2">
    <source>
        <dbReference type="EMBL" id="NEC35722.1"/>
    </source>
</evidence>
<feature type="non-terminal residue" evidence="2">
    <location>
        <position position="1"/>
    </location>
</feature>
<dbReference type="Gene3D" id="3.30.559.30">
    <property type="entry name" value="Nonribosomal peptide synthetase, condensation domain"/>
    <property type="match status" value="1"/>
</dbReference>
<dbReference type="GO" id="GO:0003824">
    <property type="term" value="F:catalytic activity"/>
    <property type="evidence" value="ECO:0007669"/>
    <property type="project" value="InterPro"/>
</dbReference>
<dbReference type="EMBL" id="JAAGMQ010000637">
    <property type="protein sequence ID" value="NEC35722.1"/>
    <property type="molecule type" value="Genomic_DNA"/>
</dbReference>
<sequence>IRLSADRVRLVMTNHHILLDGWSMPLLWQELTELYVSGGDPVSLPPVRPYRDYLAWLGARDRDAARDAWR</sequence>
<dbReference type="SUPFAM" id="SSF52777">
    <property type="entry name" value="CoA-dependent acyltransferases"/>
    <property type="match status" value="1"/>
</dbReference>